<accession>A0A9W2VPY9</accession>
<keyword evidence="2" id="KW-1185">Reference proteome</keyword>
<evidence type="ECO:0000256" key="1">
    <source>
        <dbReference type="SAM" id="MobiDB-lite"/>
    </source>
</evidence>
<dbReference type="GeneID" id="128777687"/>
<feature type="region of interest" description="Disordered" evidence="1">
    <location>
        <begin position="1"/>
        <end position="96"/>
    </location>
</feature>
<feature type="compositionally biased region" description="Pro residues" evidence="1">
    <location>
        <begin position="31"/>
        <end position="42"/>
    </location>
</feature>
<organism evidence="2 3">
    <name type="scientific">Panthera pardus</name>
    <name type="common">Leopard</name>
    <name type="synonym">Felis pardus</name>
    <dbReference type="NCBI Taxonomy" id="9691"/>
    <lineage>
        <taxon>Eukaryota</taxon>
        <taxon>Metazoa</taxon>
        <taxon>Chordata</taxon>
        <taxon>Craniata</taxon>
        <taxon>Vertebrata</taxon>
        <taxon>Euteleostomi</taxon>
        <taxon>Mammalia</taxon>
        <taxon>Eutheria</taxon>
        <taxon>Laurasiatheria</taxon>
        <taxon>Carnivora</taxon>
        <taxon>Feliformia</taxon>
        <taxon>Felidae</taxon>
        <taxon>Pantherinae</taxon>
        <taxon>Panthera</taxon>
    </lineage>
</organism>
<feature type="compositionally biased region" description="Low complexity" evidence="1">
    <location>
        <begin position="54"/>
        <end position="66"/>
    </location>
</feature>
<proteinExistence type="predicted"/>
<protein>
    <submittedName>
        <fullName evidence="3">Uncharacterized protein</fullName>
    </submittedName>
</protein>
<name>A0A9W2VPY9_PANPR</name>
<evidence type="ECO:0000313" key="2">
    <source>
        <dbReference type="Proteomes" id="UP001165780"/>
    </source>
</evidence>
<reference evidence="3" key="1">
    <citation type="submission" date="2025-08" db="UniProtKB">
        <authorList>
            <consortium name="RefSeq"/>
        </authorList>
    </citation>
    <scope>IDENTIFICATION</scope>
    <source>
        <tissue evidence="3">Whole blood</tissue>
    </source>
</reference>
<dbReference type="RefSeq" id="XP_053760732.1">
    <property type="nucleotide sequence ID" value="XM_053904757.1"/>
</dbReference>
<sequence length="133" mass="14838">MRPGSDPARLRVRAPAFPRPLFDRPSARPAPSRPAWPPPGEGAPPRSRSREGSRPAAAEPGNLRAGKSLRRLRGAARGGAARPWRPRSPPVTFWTRRQPGPRRGWWRLRGGPEYVRGLPRKGLRPWRVAVEEG</sequence>
<dbReference type="Proteomes" id="UP001165780">
    <property type="component" value="Unplaced"/>
</dbReference>
<gene>
    <name evidence="3" type="primary">LOC128777687</name>
</gene>
<evidence type="ECO:0000313" key="3">
    <source>
        <dbReference type="RefSeq" id="XP_053760732.1"/>
    </source>
</evidence>
<dbReference type="AlphaFoldDB" id="A0A9W2VPY9"/>